<dbReference type="InterPro" id="IPR008963">
    <property type="entry name" value="Purple_acid_Pase-like_N"/>
</dbReference>
<gene>
    <name evidence="1" type="ORF">METZ01_LOCUS339341</name>
</gene>
<accession>A0A382QNG0</accession>
<dbReference type="GO" id="GO:0046872">
    <property type="term" value="F:metal ion binding"/>
    <property type="evidence" value="ECO:0007669"/>
    <property type="project" value="InterPro"/>
</dbReference>
<protein>
    <recommendedName>
        <fullName evidence="2">RapA2 cadherin-like domain-containing protein</fullName>
    </recommendedName>
</protein>
<name>A0A382QNG0_9ZZZZ</name>
<dbReference type="Pfam" id="PF17963">
    <property type="entry name" value="Big_9"/>
    <property type="match status" value="1"/>
</dbReference>
<dbReference type="GO" id="GO:0003993">
    <property type="term" value="F:acid phosphatase activity"/>
    <property type="evidence" value="ECO:0007669"/>
    <property type="project" value="InterPro"/>
</dbReference>
<proteinExistence type="predicted"/>
<evidence type="ECO:0008006" key="2">
    <source>
        <dbReference type="Google" id="ProtNLM"/>
    </source>
</evidence>
<sequence length="293" mass="31016">MKKVAILISIVTVITGQINLEELIVIPSEKVQHTEIQNINPNQNSVSGSGAAIITGNASPSYNSVGLSSTVLITPGGSGSVGVYYNLIDSDGNSTWYVAPLTLNLGNMTATFTNNVTISGLKDTTTYYWKAAIAYKSSGVILALGYDKQFSTIPKPIATDIAATINEGADYSGSFVKNDDAFTFAIITNPTNGIVTLNDASDGSYTYSPIEDYYGLDSFLYSVSDGNLSDIGKVNITINGINDAPELDLVAERAINEDQILKMPISLLDSDNSLDELAITIISGNTALLPSDN</sequence>
<dbReference type="AlphaFoldDB" id="A0A382QNG0"/>
<feature type="non-terminal residue" evidence="1">
    <location>
        <position position="293"/>
    </location>
</feature>
<reference evidence="1" key="1">
    <citation type="submission" date="2018-05" db="EMBL/GenBank/DDBJ databases">
        <authorList>
            <person name="Lanie J.A."/>
            <person name="Ng W.-L."/>
            <person name="Kazmierczak K.M."/>
            <person name="Andrzejewski T.M."/>
            <person name="Davidsen T.M."/>
            <person name="Wayne K.J."/>
            <person name="Tettelin H."/>
            <person name="Glass J.I."/>
            <person name="Rusch D."/>
            <person name="Podicherti R."/>
            <person name="Tsui H.-C.T."/>
            <person name="Winkler M.E."/>
        </authorList>
    </citation>
    <scope>NUCLEOTIDE SEQUENCE</scope>
</reference>
<dbReference type="Gene3D" id="2.60.40.3440">
    <property type="match status" value="1"/>
</dbReference>
<evidence type="ECO:0000313" key="1">
    <source>
        <dbReference type="EMBL" id="SVC86487.1"/>
    </source>
</evidence>
<organism evidence="1">
    <name type="scientific">marine metagenome</name>
    <dbReference type="NCBI Taxonomy" id="408172"/>
    <lineage>
        <taxon>unclassified sequences</taxon>
        <taxon>metagenomes</taxon>
        <taxon>ecological metagenomes</taxon>
    </lineage>
</organism>
<dbReference type="EMBL" id="UINC01115448">
    <property type="protein sequence ID" value="SVC86487.1"/>
    <property type="molecule type" value="Genomic_DNA"/>
</dbReference>
<dbReference type="SUPFAM" id="SSF49363">
    <property type="entry name" value="Purple acid phosphatase, N-terminal domain"/>
    <property type="match status" value="1"/>
</dbReference>